<proteinExistence type="inferred from homology"/>
<evidence type="ECO:0000256" key="7">
    <source>
        <dbReference type="ARBA" id="ARBA00022605"/>
    </source>
</evidence>
<comment type="subunit">
    <text evidence="5 10">Heterodimer of LeuC and LeuD.</text>
</comment>
<evidence type="ECO:0000256" key="1">
    <source>
        <dbReference type="ARBA" id="ARBA00000491"/>
    </source>
</evidence>
<dbReference type="InterPro" id="IPR033940">
    <property type="entry name" value="IPMI_Swivel"/>
</dbReference>
<comment type="pathway">
    <text evidence="3 10">Amino-acid biosynthesis; L-leucine biosynthesis; L-leucine from 3-methyl-2-oxobutanoate: step 2/4.</text>
</comment>
<dbReference type="EC" id="4.2.1.33" evidence="10"/>
<evidence type="ECO:0000256" key="3">
    <source>
        <dbReference type="ARBA" id="ARBA00004729"/>
    </source>
</evidence>
<evidence type="ECO:0000256" key="5">
    <source>
        <dbReference type="ARBA" id="ARBA00011271"/>
    </source>
</evidence>
<dbReference type="InterPro" id="IPR050075">
    <property type="entry name" value="LeuD"/>
</dbReference>
<comment type="similarity">
    <text evidence="4 10">Belongs to the LeuD family. LeuD type 1 subfamily.</text>
</comment>
<reference evidence="12 13" key="1">
    <citation type="submission" date="2023-07" db="EMBL/GenBank/DDBJ databases">
        <title>Genomic Encyclopedia of Type Strains, Phase IV (KMG-IV): sequencing the most valuable type-strain genomes for metagenomic binning, comparative biology and taxonomic classification.</title>
        <authorList>
            <person name="Goeker M."/>
        </authorList>
    </citation>
    <scope>NUCLEOTIDE SEQUENCE [LARGE SCALE GENOMIC DNA]</scope>
    <source>
        <strain evidence="12 13">B1-1</strain>
    </source>
</reference>
<comment type="function">
    <text evidence="2 10">Catalyzes the isomerization between 2-isopropylmalate and 3-isopropylmalate, via the formation of 2-isopropylmaleate.</text>
</comment>
<keyword evidence="9 10" id="KW-0100">Branched-chain amino acid biosynthesis</keyword>
<evidence type="ECO:0000313" key="13">
    <source>
        <dbReference type="Proteomes" id="UP001223743"/>
    </source>
</evidence>
<dbReference type="Gene3D" id="3.20.19.10">
    <property type="entry name" value="Aconitase, domain 4"/>
    <property type="match status" value="1"/>
</dbReference>
<dbReference type="PANTHER" id="PTHR43345:SF5">
    <property type="entry name" value="3-ISOPROPYLMALATE DEHYDRATASE SMALL SUBUNIT"/>
    <property type="match status" value="1"/>
</dbReference>
<feature type="domain" description="Aconitase A/isopropylmalate dehydratase small subunit swivel" evidence="11">
    <location>
        <begin position="1"/>
        <end position="119"/>
    </location>
</feature>
<evidence type="ECO:0000256" key="2">
    <source>
        <dbReference type="ARBA" id="ARBA00002695"/>
    </source>
</evidence>
<dbReference type="NCBIfam" id="NF002458">
    <property type="entry name" value="PRK01641.1"/>
    <property type="match status" value="1"/>
</dbReference>
<dbReference type="CDD" id="cd01577">
    <property type="entry name" value="IPMI_Swivel"/>
    <property type="match status" value="1"/>
</dbReference>
<comment type="caution">
    <text evidence="12">The sequence shown here is derived from an EMBL/GenBank/DDBJ whole genome shotgun (WGS) entry which is preliminary data.</text>
</comment>
<keyword evidence="7 10" id="KW-0028">Amino-acid biosynthesis</keyword>
<dbReference type="RefSeq" id="WP_266282824.1">
    <property type="nucleotide sequence ID" value="NZ_JAPKNF010000002.1"/>
</dbReference>
<keyword evidence="8 10" id="KW-0456">Lyase</keyword>
<dbReference type="InterPro" id="IPR004431">
    <property type="entry name" value="3-IsopropMal_deHydase_ssu"/>
</dbReference>
<keyword evidence="6 10" id="KW-0432">Leucine biosynthesis</keyword>
<protein>
    <recommendedName>
        <fullName evidence="10">3-isopropylmalate dehydratase small subunit</fullName>
        <ecNumber evidence="10">4.2.1.33</ecNumber>
    </recommendedName>
    <alternativeName>
        <fullName evidence="10">Alpha-IPM isomerase</fullName>
        <shortName evidence="10">IPMI</shortName>
    </alternativeName>
    <alternativeName>
        <fullName evidence="10">Isopropylmalate isomerase</fullName>
    </alternativeName>
</protein>
<dbReference type="SUPFAM" id="SSF52016">
    <property type="entry name" value="LeuD/IlvD-like"/>
    <property type="match status" value="1"/>
</dbReference>
<dbReference type="Proteomes" id="UP001223743">
    <property type="component" value="Unassembled WGS sequence"/>
</dbReference>
<dbReference type="NCBIfam" id="TIGR00171">
    <property type="entry name" value="leuD"/>
    <property type="match status" value="1"/>
</dbReference>
<dbReference type="GO" id="GO:0047508">
    <property type="term" value="F:(R)-2-methylmalate dehydratase activity"/>
    <property type="evidence" value="ECO:0007669"/>
    <property type="project" value="UniProtKB-EC"/>
</dbReference>
<sequence length="216" mass="23648">MKPFSTVTSIAAPLPEADVDTDIIFPARFLLLLDREGLGRHLFHERRRPAEGAPPFVLDRPPYDRAEILVTGPNFGTGSSREQAVWALADFGIRVVIAPRFGEIFFSNCFRNGLLPIVLGEADHSLVMRAAEAGEAVSVDLEAQRIVLADGTAIAFSIDSYRRRALLLGLDEIGAILADDAADIAAFEARQKAGAPWLHLTREQLSHFDDLRTSEA</sequence>
<comment type="catalytic activity">
    <reaction evidence="1 10">
        <text>(2R,3S)-3-isopropylmalate = (2S)-2-isopropylmalate</text>
        <dbReference type="Rhea" id="RHEA:32287"/>
        <dbReference type="ChEBI" id="CHEBI:1178"/>
        <dbReference type="ChEBI" id="CHEBI:35121"/>
        <dbReference type="EC" id="4.2.1.33"/>
    </reaction>
</comment>
<dbReference type="InterPro" id="IPR015928">
    <property type="entry name" value="Aconitase/3IPM_dehydase_swvl"/>
</dbReference>
<organism evidence="12 13">
    <name type="scientific">Kaistia geumhonensis</name>
    <dbReference type="NCBI Taxonomy" id="410839"/>
    <lineage>
        <taxon>Bacteria</taxon>
        <taxon>Pseudomonadati</taxon>
        <taxon>Pseudomonadota</taxon>
        <taxon>Alphaproteobacteria</taxon>
        <taxon>Hyphomicrobiales</taxon>
        <taxon>Kaistiaceae</taxon>
        <taxon>Kaistia</taxon>
    </lineage>
</organism>
<evidence type="ECO:0000256" key="9">
    <source>
        <dbReference type="ARBA" id="ARBA00023304"/>
    </source>
</evidence>
<gene>
    <name evidence="10" type="primary">leuD</name>
    <name evidence="12" type="ORF">QO015_003351</name>
</gene>
<evidence type="ECO:0000256" key="6">
    <source>
        <dbReference type="ARBA" id="ARBA00022430"/>
    </source>
</evidence>
<dbReference type="PANTHER" id="PTHR43345">
    <property type="entry name" value="3-ISOPROPYLMALATE DEHYDRATASE SMALL SUBUNIT 2-RELATED-RELATED"/>
    <property type="match status" value="1"/>
</dbReference>
<evidence type="ECO:0000313" key="12">
    <source>
        <dbReference type="EMBL" id="MDQ0517738.1"/>
    </source>
</evidence>
<evidence type="ECO:0000256" key="4">
    <source>
        <dbReference type="ARBA" id="ARBA00009845"/>
    </source>
</evidence>
<dbReference type="InterPro" id="IPR000573">
    <property type="entry name" value="AconitaseA/IPMdHydase_ssu_swvl"/>
</dbReference>
<dbReference type="Pfam" id="PF00694">
    <property type="entry name" value="Aconitase_C"/>
    <property type="match status" value="1"/>
</dbReference>
<dbReference type="EMBL" id="JAUSWJ010000001">
    <property type="protein sequence ID" value="MDQ0517738.1"/>
    <property type="molecule type" value="Genomic_DNA"/>
</dbReference>
<dbReference type="HAMAP" id="MF_01031">
    <property type="entry name" value="LeuD_type1"/>
    <property type="match status" value="1"/>
</dbReference>
<accession>A0ABU0MAD7</accession>
<evidence type="ECO:0000256" key="10">
    <source>
        <dbReference type="HAMAP-Rule" id="MF_01031"/>
    </source>
</evidence>
<name>A0ABU0MAD7_9HYPH</name>
<dbReference type="GO" id="GO:0003861">
    <property type="term" value="F:3-isopropylmalate dehydratase activity"/>
    <property type="evidence" value="ECO:0007669"/>
    <property type="project" value="UniProtKB-EC"/>
</dbReference>
<keyword evidence="13" id="KW-1185">Reference proteome</keyword>
<evidence type="ECO:0000259" key="11">
    <source>
        <dbReference type="Pfam" id="PF00694"/>
    </source>
</evidence>
<evidence type="ECO:0000256" key="8">
    <source>
        <dbReference type="ARBA" id="ARBA00023239"/>
    </source>
</evidence>